<feature type="transmembrane region" description="Helical" evidence="10">
    <location>
        <begin position="172"/>
        <end position="192"/>
    </location>
</feature>
<feature type="transmembrane region" description="Helical" evidence="10">
    <location>
        <begin position="258"/>
        <end position="276"/>
    </location>
</feature>
<comment type="subcellular location">
    <subcellularLocation>
        <location evidence="2">Cell membrane</location>
        <topology evidence="2">Multi-pass membrane protein</topology>
    </subcellularLocation>
</comment>
<evidence type="ECO:0000313" key="12">
    <source>
        <dbReference type="Proteomes" id="UP001385951"/>
    </source>
</evidence>
<dbReference type="AlphaFoldDB" id="A0AAW0GN95"/>
<feature type="transmembrane region" description="Helical" evidence="10">
    <location>
        <begin position="381"/>
        <end position="404"/>
    </location>
</feature>
<evidence type="ECO:0008006" key="13">
    <source>
        <dbReference type="Google" id="ProtNLM"/>
    </source>
</evidence>
<organism evidence="11 12">
    <name type="scientific">Cerrena zonata</name>
    <dbReference type="NCBI Taxonomy" id="2478898"/>
    <lineage>
        <taxon>Eukaryota</taxon>
        <taxon>Fungi</taxon>
        <taxon>Dikarya</taxon>
        <taxon>Basidiomycota</taxon>
        <taxon>Agaricomycotina</taxon>
        <taxon>Agaricomycetes</taxon>
        <taxon>Polyporales</taxon>
        <taxon>Cerrenaceae</taxon>
        <taxon>Cerrena</taxon>
    </lineage>
</organism>
<dbReference type="GO" id="GO:1903425">
    <property type="term" value="F:fluoride transmembrane transporter activity"/>
    <property type="evidence" value="ECO:0007669"/>
    <property type="project" value="TreeGrafter"/>
</dbReference>
<feature type="transmembrane region" description="Helical" evidence="10">
    <location>
        <begin position="112"/>
        <end position="134"/>
    </location>
</feature>
<feature type="transmembrane region" description="Helical" evidence="10">
    <location>
        <begin position="140"/>
        <end position="160"/>
    </location>
</feature>
<comment type="function">
    <text evidence="1">Fluoride channel required for the rapid expulsion of cytoplasmic fluoride.</text>
</comment>
<keyword evidence="3" id="KW-1003">Cell membrane</keyword>
<keyword evidence="5 10" id="KW-1133">Transmembrane helix</keyword>
<evidence type="ECO:0000313" key="11">
    <source>
        <dbReference type="EMBL" id="KAK7691059.1"/>
    </source>
</evidence>
<gene>
    <name evidence="11" type="ORF">QCA50_006162</name>
</gene>
<comment type="similarity">
    <text evidence="7">Belongs to the fluoride channel Fluc/FEX (TC 1.A.43) family.</text>
</comment>
<evidence type="ECO:0000256" key="5">
    <source>
        <dbReference type="ARBA" id="ARBA00022989"/>
    </source>
</evidence>
<comment type="caution">
    <text evidence="11">The sequence shown here is derived from an EMBL/GenBank/DDBJ whole genome shotgun (WGS) entry which is preliminary data.</text>
</comment>
<keyword evidence="6 10" id="KW-0472">Membrane</keyword>
<dbReference type="InterPro" id="IPR003691">
    <property type="entry name" value="FluC"/>
</dbReference>
<proteinExistence type="inferred from homology"/>
<feature type="transmembrane region" description="Helical" evidence="10">
    <location>
        <begin position="219"/>
        <end position="238"/>
    </location>
</feature>
<feature type="region of interest" description="Disordered" evidence="9">
    <location>
        <begin position="1"/>
        <end position="51"/>
    </location>
</feature>
<dbReference type="EMBL" id="JASBNA010000006">
    <property type="protein sequence ID" value="KAK7691059.1"/>
    <property type="molecule type" value="Genomic_DNA"/>
</dbReference>
<evidence type="ECO:0000256" key="6">
    <source>
        <dbReference type="ARBA" id="ARBA00023136"/>
    </source>
</evidence>
<evidence type="ECO:0000256" key="2">
    <source>
        <dbReference type="ARBA" id="ARBA00004651"/>
    </source>
</evidence>
<dbReference type="PANTHER" id="PTHR28259">
    <property type="entry name" value="FLUORIDE EXPORT PROTEIN 1-RELATED"/>
    <property type="match status" value="1"/>
</dbReference>
<evidence type="ECO:0000256" key="7">
    <source>
        <dbReference type="ARBA" id="ARBA00035120"/>
    </source>
</evidence>
<dbReference type="PANTHER" id="PTHR28259:SF1">
    <property type="entry name" value="FLUORIDE EXPORT PROTEIN 1-RELATED"/>
    <property type="match status" value="1"/>
</dbReference>
<name>A0AAW0GN95_9APHY</name>
<dbReference type="Proteomes" id="UP001385951">
    <property type="component" value="Unassembled WGS sequence"/>
</dbReference>
<keyword evidence="12" id="KW-1185">Reference proteome</keyword>
<comment type="catalytic activity">
    <reaction evidence="8">
        <text>fluoride(in) = fluoride(out)</text>
        <dbReference type="Rhea" id="RHEA:76159"/>
        <dbReference type="ChEBI" id="CHEBI:17051"/>
    </reaction>
    <physiologicalReaction direction="left-to-right" evidence="8">
        <dbReference type="Rhea" id="RHEA:76160"/>
    </physiologicalReaction>
</comment>
<evidence type="ECO:0000256" key="9">
    <source>
        <dbReference type="SAM" id="MobiDB-lite"/>
    </source>
</evidence>
<feature type="compositionally biased region" description="Polar residues" evidence="9">
    <location>
        <begin position="13"/>
        <end position="47"/>
    </location>
</feature>
<protein>
    <recommendedName>
        <fullName evidence="13">CrcB-like protein-domain-containing protein</fullName>
    </recommendedName>
</protein>
<sequence length="418" mass="45666">MLSDIELKANGTVDDSSQYARPTDPDNTGIQPSYGHNTEQTNGFTNSDDTRVPTLKHRRHSVSSALSHHSSIQSAASLASIDRPPSRTSATAEYPLEKLPAAKIYHPLSPHVIALLMPASIFGVLARLGIQALVGYEGKSAFPLAWVQAMGCFIMGFGVGIKDPLGQFYGPLYTAMTTGFCGSLTTFSGWQFDVFQSWLNVNEDHRDWFRDVVDGVTKTVFTLGLSLAAVQFGSRLAFLLRHHLPHRQIPPPPRTVRYTFTALGVLVYAAAYPAYFRLPAAFRHQATAALLFSFPGTLTRYLLSLYLNPKLSLFPLGTFTANMFGTALLALFHVLQGIDSDPVSPNACAILQGLADGYCGCLTTVSTFAVEILTLEEWKSWLYTVMSWVVAQLLLLVILGPSYWAGGVSERLACTFVS</sequence>
<evidence type="ECO:0000256" key="10">
    <source>
        <dbReference type="SAM" id="Phobius"/>
    </source>
</evidence>
<accession>A0AAW0GN95</accession>
<dbReference type="GO" id="GO:0005886">
    <property type="term" value="C:plasma membrane"/>
    <property type="evidence" value="ECO:0007669"/>
    <property type="project" value="UniProtKB-SubCell"/>
</dbReference>
<evidence type="ECO:0000256" key="8">
    <source>
        <dbReference type="ARBA" id="ARBA00035585"/>
    </source>
</evidence>
<keyword evidence="4 10" id="KW-0812">Transmembrane</keyword>
<feature type="transmembrane region" description="Helical" evidence="10">
    <location>
        <begin position="314"/>
        <end position="335"/>
    </location>
</feature>
<evidence type="ECO:0000256" key="3">
    <source>
        <dbReference type="ARBA" id="ARBA00022475"/>
    </source>
</evidence>
<dbReference type="Pfam" id="PF02537">
    <property type="entry name" value="CRCB"/>
    <property type="match status" value="2"/>
</dbReference>
<evidence type="ECO:0000256" key="4">
    <source>
        <dbReference type="ARBA" id="ARBA00022692"/>
    </source>
</evidence>
<evidence type="ECO:0000256" key="1">
    <source>
        <dbReference type="ARBA" id="ARBA00002598"/>
    </source>
</evidence>
<reference evidence="11 12" key="1">
    <citation type="submission" date="2022-09" db="EMBL/GenBank/DDBJ databases">
        <authorList>
            <person name="Palmer J.M."/>
        </authorList>
    </citation>
    <scope>NUCLEOTIDE SEQUENCE [LARGE SCALE GENOMIC DNA]</scope>
    <source>
        <strain evidence="11 12">DSM 7382</strain>
    </source>
</reference>